<dbReference type="EMBL" id="PVTT01000002">
    <property type="protein sequence ID" value="PRY93385.1"/>
    <property type="molecule type" value="Genomic_DNA"/>
</dbReference>
<keyword evidence="4" id="KW-0201">Cytochrome c-type biogenesis</keyword>
<keyword evidence="3 7" id="KW-0812">Transmembrane</keyword>
<organism evidence="9 10">
    <name type="scientific">Hasllibacter halocynthiae</name>
    <dbReference type="NCBI Taxonomy" id="595589"/>
    <lineage>
        <taxon>Bacteria</taxon>
        <taxon>Pseudomonadati</taxon>
        <taxon>Pseudomonadota</taxon>
        <taxon>Alphaproteobacteria</taxon>
        <taxon>Rhodobacterales</taxon>
        <taxon>Roseobacteraceae</taxon>
        <taxon>Hasllibacter</taxon>
    </lineage>
</organism>
<dbReference type="Proteomes" id="UP000238801">
    <property type="component" value="Unassembled WGS sequence"/>
</dbReference>
<evidence type="ECO:0000313" key="10">
    <source>
        <dbReference type="Proteomes" id="UP000238801"/>
    </source>
</evidence>
<evidence type="ECO:0000256" key="3">
    <source>
        <dbReference type="ARBA" id="ARBA00022692"/>
    </source>
</evidence>
<comment type="subcellular location">
    <subcellularLocation>
        <location evidence="1">Membrane</location>
        <topology evidence="1">Multi-pass membrane protein</topology>
    </subcellularLocation>
</comment>
<comment type="similarity">
    <text evidence="2">Belongs to the DsbD family.</text>
</comment>
<gene>
    <name evidence="9" type="ORF">BCF33_2253</name>
</gene>
<dbReference type="InterPro" id="IPR003834">
    <property type="entry name" value="Cyt_c_assmbl_TM_dom"/>
</dbReference>
<evidence type="ECO:0000313" key="9">
    <source>
        <dbReference type="EMBL" id="PRY93385.1"/>
    </source>
</evidence>
<evidence type="ECO:0000256" key="4">
    <source>
        <dbReference type="ARBA" id="ARBA00022748"/>
    </source>
</evidence>
<dbReference type="InterPro" id="IPR051790">
    <property type="entry name" value="Cytochrome_c-biogenesis_DsbD"/>
</dbReference>
<evidence type="ECO:0000259" key="8">
    <source>
        <dbReference type="Pfam" id="PF02683"/>
    </source>
</evidence>
<evidence type="ECO:0000256" key="7">
    <source>
        <dbReference type="SAM" id="Phobius"/>
    </source>
</evidence>
<dbReference type="PANTHER" id="PTHR31272">
    <property type="entry name" value="CYTOCHROME C-TYPE BIOGENESIS PROTEIN HI_1454-RELATED"/>
    <property type="match status" value="1"/>
</dbReference>
<accession>A0A2T0X3A4</accession>
<keyword evidence="5 7" id="KW-1133">Transmembrane helix</keyword>
<feature type="transmembrane region" description="Helical" evidence="7">
    <location>
        <begin position="79"/>
        <end position="99"/>
    </location>
</feature>
<evidence type="ECO:0000256" key="6">
    <source>
        <dbReference type="ARBA" id="ARBA00023136"/>
    </source>
</evidence>
<keyword evidence="10" id="KW-1185">Reference proteome</keyword>
<dbReference type="PANTHER" id="PTHR31272:SF9">
    <property type="entry name" value="BLL1027 PROTEIN"/>
    <property type="match status" value="1"/>
</dbReference>
<dbReference type="GO" id="GO:0017004">
    <property type="term" value="P:cytochrome complex assembly"/>
    <property type="evidence" value="ECO:0007669"/>
    <property type="project" value="UniProtKB-KW"/>
</dbReference>
<sequence>MLRRMEPILAYAAGLLTLINPCVLPVLPVVLAASLQSARHGPAAMAAGMGASFILFGFVVAVFGRAIGLTPEGLTQIGAALMIGFGAVLLIPPLSAGFATATAGMAARADAAADGSGLGGQFAGGALLGAVWSPCIGPTLGGAIALASTGGSPGRVLVIMSAFALGVATIVLALGYGARAAILRRRDAMRRLSSAARPIMGGVFLLVGVALLMRWNHAIDAWLLDRLPHWLTDLSVAL</sequence>
<proteinExistence type="inferred from homology"/>
<evidence type="ECO:0000256" key="2">
    <source>
        <dbReference type="ARBA" id="ARBA00006143"/>
    </source>
</evidence>
<protein>
    <submittedName>
        <fullName evidence="9">Cytochrome c biogenesis protein CcdA</fullName>
    </submittedName>
</protein>
<dbReference type="Pfam" id="PF02683">
    <property type="entry name" value="DsbD_TM"/>
    <property type="match status" value="1"/>
</dbReference>
<dbReference type="RefSeq" id="WP_342747436.1">
    <property type="nucleotide sequence ID" value="NZ_PVTT01000002.1"/>
</dbReference>
<reference evidence="9 10" key="1">
    <citation type="submission" date="2018-03" db="EMBL/GenBank/DDBJ databases">
        <title>Genomic Encyclopedia of Archaeal and Bacterial Type Strains, Phase II (KMG-II): from individual species to whole genera.</title>
        <authorList>
            <person name="Goeker M."/>
        </authorList>
    </citation>
    <scope>NUCLEOTIDE SEQUENCE [LARGE SCALE GENOMIC DNA]</scope>
    <source>
        <strain evidence="9 10">DSM 29318</strain>
    </source>
</reference>
<dbReference type="GO" id="GO:0016020">
    <property type="term" value="C:membrane"/>
    <property type="evidence" value="ECO:0007669"/>
    <property type="project" value="UniProtKB-SubCell"/>
</dbReference>
<keyword evidence="6 7" id="KW-0472">Membrane</keyword>
<dbReference type="AlphaFoldDB" id="A0A2T0X3A4"/>
<evidence type="ECO:0000256" key="5">
    <source>
        <dbReference type="ARBA" id="ARBA00022989"/>
    </source>
</evidence>
<feature type="transmembrane region" description="Helical" evidence="7">
    <location>
        <begin position="199"/>
        <end position="217"/>
    </location>
</feature>
<name>A0A2T0X3A4_9RHOB</name>
<feature type="transmembrane region" description="Helical" evidence="7">
    <location>
        <begin position="42"/>
        <end position="67"/>
    </location>
</feature>
<feature type="domain" description="Cytochrome C biogenesis protein transmembrane" evidence="8">
    <location>
        <begin position="12"/>
        <end position="213"/>
    </location>
</feature>
<evidence type="ECO:0000256" key="1">
    <source>
        <dbReference type="ARBA" id="ARBA00004141"/>
    </source>
</evidence>
<comment type="caution">
    <text evidence="9">The sequence shown here is derived from an EMBL/GenBank/DDBJ whole genome shotgun (WGS) entry which is preliminary data.</text>
</comment>
<feature type="transmembrane region" description="Helical" evidence="7">
    <location>
        <begin position="156"/>
        <end position="178"/>
    </location>
</feature>